<dbReference type="AlphaFoldDB" id="A0A317BHT4"/>
<sequence>MATTNDASKSEVEKTPIEQNVNGQTEGADGADGEEGAVQPDNIFQVTIKLPHEPFEMPMTVRVAMQNTWQLLMLVDFIGRAGARPPPVHHRDAAHIPVLVFPPGA</sequence>
<comment type="caution">
    <text evidence="2">The sequence shown here is derived from an EMBL/GenBank/DDBJ whole genome shotgun (WGS) entry which is preliminary data.</text>
</comment>
<evidence type="ECO:0000313" key="2">
    <source>
        <dbReference type="EMBL" id="KAF7576206.1"/>
    </source>
</evidence>
<evidence type="ECO:0000256" key="1">
    <source>
        <dbReference type="SAM" id="MobiDB-lite"/>
    </source>
</evidence>
<evidence type="ECO:0000313" key="3">
    <source>
        <dbReference type="Proteomes" id="UP000245464"/>
    </source>
</evidence>
<feature type="region of interest" description="Disordered" evidence="1">
    <location>
        <begin position="1"/>
        <end position="40"/>
    </location>
</feature>
<dbReference type="KEGG" id="ptrr:6340515"/>
<dbReference type="RefSeq" id="XP_065964929.1">
    <property type="nucleotide sequence ID" value="XM_066102727.1"/>
</dbReference>
<dbReference type="EMBL" id="NQIK02000001">
    <property type="protein sequence ID" value="KAF7576206.1"/>
    <property type="molecule type" value="Genomic_DNA"/>
</dbReference>
<accession>A0A317BHT4</accession>
<reference evidence="2" key="1">
    <citation type="journal article" date="2018" name="BMC Genomics">
        <title>Comparative genomics of the wheat fungal pathogen Pyrenophora tritici-repentis reveals chromosomal variations and genome plasticity.</title>
        <authorList>
            <person name="Moolhuijzen P."/>
            <person name="See P.T."/>
            <person name="Hane J.K."/>
            <person name="Shi G."/>
            <person name="Liu Z."/>
            <person name="Oliver R.P."/>
            <person name="Moffat C.S."/>
        </authorList>
    </citation>
    <scope>NUCLEOTIDE SEQUENCE [LARGE SCALE GENOMIC DNA]</scope>
    <source>
        <strain evidence="2">M4</strain>
    </source>
</reference>
<gene>
    <name evidence="2" type="ORF">PtrM4_004460</name>
</gene>
<dbReference type="Proteomes" id="UP000245464">
    <property type="component" value="Chromosome 1"/>
</dbReference>
<dbReference type="GeneID" id="6340515"/>
<proteinExistence type="predicted"/>
<name>A0A317BHT4_9PLEO</name>
<organism evidence="2 3">
    <name type="scientific">Pyrenophora tritici-repentis</name>
    <dbReference type="NCBI Taxonomy" id="45151"/>
    <lineage>
        <taxon>Eukaryota</taxon>
        <taxon>Fungi</taxon>
        <taxon>Dikarya</taxon>
        <taxon>Ascomycota</taxon>
        <taxon>Pezizomycotina</taxon>
        <taxon>Dothideomycetes</taxon>
        <taxon>Pleosporomycetidae</taxon>
        <taxon>Pleosporales</taxon>
        <taxon>Pleosporineae</taxon>
        <taxon>Pleosporaceae</taxon>
        <taxon>Pyrenophora</taxon>
    </lineage>
</organism>
<protein>
    <submittedName>
        <fullName evidence="2">Uncharacterized protein</fullName>
    </submittedName>
</protein>